<feature type="transmembrane region" description="Helical" evidence="1">
    <location>
        <begin position="531"/>
        <end position="550"/>
    </location>
</feature>
<feature type="transmembrane region" description="Helical" evidence="1">
    <location>
        <begin position="45"/>
        <end position="64"/>
    </location>
</feature>
<name>A0ABR3TL59_9PEZI</name>
<feature type="transmembrane region" description="Helical" evidence="1">
    <location>
        <begin position="647"/>
        <end position="671"/>
    </location>
</feature>
<feature type="transmembrane region" description="Helical" evidence="1">
    <location>
        <begin position="683"/>
        <end position="702"/>
    </location>
</feature>
<keyword evidence="1" id="KW-1133">Transmembrane helix</keyword>
<proteinExistence type="predicted"/>
<evidence type="ECO:0000313" key="2">
    <source>
        <dbReference type="EMBL" id="KAL1640259.1"/>
    </source>
</evidence>
<keyword evidence="1" id="KW-0472">Membrane</keyword>
<sequence>MAQISPHDPAEHEYMLADESDRSLNSVQKPPSKEWVPAWLRKIRLLPLAAYCIIFAAALEALDIEIRKHHGLAADAKHSRNINTARYVPTIGIVVLGFACKAVVSDAKRVTPWASMSRRWSKSSHSVALDYINSIEVFSIFTSARRGHWAVFIGLIVCFICGALVAVANALTYINLFASSSEPATFNKATTFSFDGTLENNANESLTIAYTYDGQKPYAAVYAEMLPNGRSAAWSKDSYVFESFTNTSELPENATIEAPTKALYAGWGCHSIDLKEGDADYMTYFTAETSKQAELKCAQDVQVAWTDGFEVNKKTFGLTNVTACGDDNKSDLRLVSVLGQRVNTTVARKPGNDTDTFETTMIGVMCSPSFTSQDATVRVNASTGEVVDYQLGSAAPTAVDIQTSMNALYIYLNNPVDGRTQEAFAHNYLGWTYNTKPQANLTYVVLAANYFAKTYYIDPFSSLLMNDQAALQIDSYLAHPEKLKSAAEQQANRIMAQVVNSLARTNLTGSVNGQLWTDGPKMFLRQASLRALQGLLLLVAIVCILQGTLLRPRTILREDPGSIAAKAVVLASSAKSVEKTFAREAVSSDSSMEHVLATKAWRLQAGANGSMVLEASRRDQHEPLHPVPSHAPGTNNHEGFHPMALQAWAKIGVIAATVVVMAALAVLMVLSHAHHGICRETPIVSDAFAFVPTVVLLLLGYACSGLDGAVRTMAPYKSLWKGSSGKKQPLLFNFRDYPSLMAPFSAIRNGLGLAVAASSAVVLIIPAIKIVTAGLYTVTIVQTTYNMQPLVDTSLVDHLEDTFTLTQDSSSESFSYVSNEGWNMTMDLDANVQTASQFTEWTMNPDFNIPVRAGILDNLVFSNLTGVGDFSNADGVDVSAGEITVNVPAIAVDVTCTPVDLVPQAYYSNCSNGQPYFQFTAVCGSAACNETMNITSTSATSVGPYGYSQANCRNATNRFQGTTSIDYAGKYIVSLADFGPVTTYLTNSTVFSNVSQLLEPGMLNTTANRLPSFHTVSCSSNFTRVTVDATFSRRSTTLTTSSLNTTTNTTTTTSWNPIAYDPATLTTLSPIADPPYWLAPLAKSKAGDHYNQYDQSSDTPGLLDSPSLWPTRGSSTSFFELLAAYATHTLHNLTALIDDDAAAAAALAPAAANVYTSYATNMLTELRPWALNASTVAGESAAAAQGGRLRVPQARVKQDLASTLALEGCLVLVLACFVWVAVRFPNEAVLPKNF</sequence>
<evidence type="ECO:0000256" key="1">
    <source>
        <dbReference type="SAM" id="Phobius"/>
    </source>
</evidence>
<feature type="transmembrane region" description="Helical" evidence="1">
    <location>
        <begin position="149"/>
        <end position="171"/>
    </location>
</feature>
<keyword evidence="1" id="KW-0812">Transmembrane</keyword>
<organism evidence="2 3">
    <name type="scientific">Diplodia intermedia</name>
    <dbReference type="NCBI Taxonomy" id="856260"/>
    <lineage>
        <taxon>Eukaryota</taxon>
        <taxon>Fungi</taxon>
        <taxon>Dikarya</taxon>
        <taxon>Ascomycota</taxon>
        <taxon>Pezizomycotina</taxon>
        <taxon>Dothideomycetes</taxon>
        <taxon>Dothideomycetes incertae sedis</taxon>
        <taxon>Botryosphaeriales</taxon>
        <taxon>Botryosphaeriaceae</taxon>
        <taxon>Diplodia</taxon>
    </lineage>
</organism>
<keyword evidence="3" id="KW-1185">Reference proteome</keyword>
<feature type="transmembrane region" description="Helical" evidence="1">
    <location>
        <begin position="1200"/>
        <end position="1222"/>
    </location>
</feature>
<comment type="caution">
    <text evidence="2">The sequence shown here is derived from an EMBL/GenBank/DDBJ whole genome shotgun (WGS) entry which is preliminary data.</text>
</comment>
<evidence type="ECO:0000313" key="3">
    <source>
        <dbReference type="Proteomes" id="UP001521184"/>
    </source>
</evidence>
<feature type="transmembrane region" description="Helical" evidence="1">
    <location>
        <begin position="751"/>
        <end position="778"/>
    </location>
</feature>
<reference evidence="2 3" key="1">
    <citation type="journal article" date="2023" name="Plant Dis.">
        <title>First Report of Diplodia intermedia Causing Canker and Dieback Diseases on Apple Trees in Canada.</title>
        <authorList>
            <person name="Ellouze W."/>
            <person name="Ilyukhin E."/>
            <person name="Sulman M."/>
            <person name="Ali S."/>
        </authorList>
    </citation>
    <scope>NUCLEOTIDE SEQUENCE [LARGE SCALE GENOMIC DNA]</scope>
    <source>
        <strain evidence="2 3">M45-28</strain>
    </source>
</reference>
<dbReference type="PANTHER" id="PTHR37544">
    <property type="entry name" value="SPRAY-RELATED"/>
    <property type="match status" value="1"/>
</dbReference>
<feature type="transmembrane region" description="Helical" evidence="1">
    <location>
        <begin position="85"/>
        <end position="104"/>
    </location>
</feature>
<dbReference type="InterPro" id="IPR021840">
    <property type="entry name" value="DUF3433"/>
</dbReference>
<dbReference type="Proteomes" id="UP001521184">
    <property type="component" value="Unassembled WGS sequence"/>
</dbReference>
<accession>A0ABR3TL59</accession>
<gene>
    <name evidence="2" type="ORF">SLS58_007075</name>
</gene>
<dbReference type="EMBL" id="JAKEKT020000052">
    <property type="protein sequence ID" value="KAL1640259.1"/>
    <property type="molecule type" value="Genomic_DNA"/>
</dbReference>
<protein>
    <submittedName>
        <fullName evidence="2">Uncharacterized protein</fullName>
    </submittedName>
</protein>
<dbReference type="Pfam" id="PF11915">
    <property type="entry name" value="DUF3433"/>
    <property type="match status" value="2"/>
</dbReference>